<name>A0A8H3FYK4_9LECA</name>
<dbReference type="InterPro" id="IPR027417">
    <property type="entry name" value="P-loop_NTPase"/>
</dbReference>
<accession>A0A8H3FYK4</accession>
<evidence type="ECO:0000256" key="1">
    <source>
        <dbReference type="ARBA" id="ARBA00003531"/>
    </source>
</evidence>
<dbReference type="SMART" id="SM00072">
    <property type="entry name" value="GuKc"/>
    <property type="match status" value="1"/>
</dbReference>
<evidence type="ECO:0000256" key="10">
    <source>
        <dbReference type="ARBA" id="ARBA00022840"/>
    </source>
</evidence>
<evidence type="ECO:0000256" key="6">
    <source>
        <dbReference type="ARBA" id="ARBA00022490"/>
    </source>
</evidence>
<comment type="caution">
    <text evidence="14">The sequence shown here is derived from an EMBL/GenBank/DDBJ whole genome shotgun (WGS) entry which is preliminary data.</text>
</comment>
<keyword evidence="8" id="KW-0547">Nucleotide-binding</keyword>
<dbReference type="GO" id="GO:0005829">
    <property type="term" value="C:cytosol"/>
    <property type="evidence" value="ECO:0007669"/>
    <property type="project" value="TreeGrafter"/>
</dbReference>
<dbReference type="PROSITE" id="PS50052">
    <property type="entry name" value="GUANYLATE_KINASE_2"/>
    <property type="match status" value="1"/>
</dbReference>
<evidence type="ECO:0000256" key="11">
    <source>
        <dbReference type="ARBA" id="ARBA00030128"/>
    </source>
</evidence>
<evidence type="ECO:0000256" key="8">
    <source>
        <dbReference type="ARBA" id="ARBA00022741"/>
    </source>
</evidence>
<sequence>MPFLVVSGPSGVGKGTLCKMLSESHPRMFSTTISHTTRSARPGESEGVDYFYVSEDEFLSLIEERGFLEHAFFGGHHYGTSRQTIIDQASKGSIVIVEIEVEGVKQMKADNTIDARYVFIAPPSLEILGSRLRGRGTENEENIQARLAQSRQEIAYAETSDAYDKIIINDDLQQAYRELETFALSSLASGSAC</sequence>
<dbReference type="OrthoDB" id="6334211at2759"/>
<dbReference type="AlphaFoldDB" id="A0A8H3FYK4"/>
<comment type="subcellular location">
    <subcellularLocation>
        <location evidence="2">Cytoplasm</location>
    </subcellularLocation>
</comment>
<comment type="function">
    <text evidence="1">Essential for recycling GMP and indirectly, cGMP.</text>
</comment>
<comment type="catalytic activity">
    <reaction evidence="12">
        <text>GMP + ATP = GDP + ADP</text>
        <dbReference type="Rhea" id="RHEA:20780"/>
        <dbReference type="ChEBI" id="CHEBI:30616"/>
        <dbReference type="ChEBI" id="CHEBI:58115"/>
        <dbReference type="ChEBI" id="CHEBI:58189"/>
        <dbReference type="ChEBI" id="CHEBI:456216"/>
        <dbReference type="EC" id="2.7.4.8"/>
    </reaction>
</comment>
<dbReference type="InterPro" id="IPR020590">
    <property type="entry name" value="Guanylate_kinase_CS"/>
</dbReference>
<evidence type="ECO:0000259" key="13">
    <source>
        <dbReference type="PROSITE" id="PS50052"/>
    </source>
</evidence>
<dbReference type="Proteomes" id="UP000664169">
    <property type="component" value="Unassembled WGS sequence"/>
</dbReference>
<dbReference type="FunFam" id="3.30.63.10:FF:000005">
    <property type="entry name" value="Guanylate kinase"/>
    <property type="match status" value="1"/>
</dbReference>
<dbReference type="PANTHER" id="PTHR23117:SF13">
    <property type="entry name" value="GUANYLATE KINASE"/>
    <property type="match status" value="1"/>
</dbReference>
<evidence type="ECO:0000256" key="3">
    <source>
        <dbReference type="ARBA" id="ARBA00005790"/>
    </source>
</evidence>
<dbReference type="GO" id="GO:0005524">
    <property type="term" value="F:ATP binding"/>
    <property type="evidence" value="ECO:0007669"/>
    <property type="project" value="UniProtKB-KW"/>
</dbReference>
<proteinExistence type="inferred from homology"/>
<keyword evidence="7" id="KW-0808">Transferase</keyword>
<dbReference type="GO" id="GO:0004385">
    <property type="term" value="F:GMP kinase activity"/>
    <property type="evidence" value="ECO:0007669"/>
    <property type="project" value="UniProtKB-EC"/>
</dbReference>
<dbReference type="InterPro" id="IPR017665">
    <property type="entry name" value="Guanylate_kinase"/>
</dbReference>
<comment type="similarity">
    <text evidence="3">Belongs to the guanylate kinase family.</text>
</comment>
<keyword evidence="15" id="KW-1185">Reference proteome</keyword>
<dbReference type="InterPro" id="IPR008144">
    <property type="entry name" value="Guanylate_kin-like_dom"/>
</dbReference>
<dbReference type="EC" id="2.7.4.8" evidence="4"/>
<dbReference type="NCBIfam" id="TIGR03263">
    <property type="entry name" value="guanyl_kin"/>
    <property type="match status" value="1"/>
</dbReference>
<dbReference type="Pfam" id="PF00625">
    <property type="entry name" value="Guanylate_kin"/>
    <property type="match status" value="1"/>
</dbReference>
<dbReference type="EMBL" id="CAJPDQ010000039">
    <property type="protein sequence ID" value="CAF9931559.1"/>
    <property type="molecule type" value="Genomic_DNA"/>
</dbReference>
<evidence type="ECO:0000256" key="5">
    <source>
        <dbReference type="ARBA" id="ARBA00016296"/>
    </source>
</evidence>
<protein>
    <recommendedName>
        <fullName evidence="5">Guanylate kinase</fullName>
        <ecNumber evidence="4">2.7.4.8</ecNumber>
    </recommendedName>
    <alternativeName>
        <fullName evidence="11">GMP kinase</fullName>
    </alternativeName>
</protein>
<dbReference type="Gene3D" id="3.40.50.300">
    <property type="entry name" value="P-loop containing nucleotide triphosphate hydrolases"/>
    <property type="match status" value="1"/>
</dbReference>
<evidence type="ECO:0000256" key="12">
    <source>
        <dbReference type="ARBA" id="ARBA00048594"/>
    </source>
</evidence>
<dbReference type="PANTHER" id="PTHR23117">
    <property type="entry name" value="GUANYLATE KINASE-RELATED"/>
    <property type="match status" value="1"/>
</dbReference>
<keyword evidence="6" id="KW-0963">Cytoplasm</keyword>
<keyword evidence="9" id="KW-0418">Kinase</keyword>
<dbReference type="SUPFAM" id="SSF52540">
    <property type="entry name" value="P-loop containing nucleoside triphosphate hydrolases"/>
    <property type="match status" value="1"/>
</dbReference>
<dbReference type="CDD" id="cd00071">
    <property type="entry name" value="GMPK"/>
    <property type="match status" value="1"/>
</dbReference>
<feature type="domain" description="Guanylate kinase-like" evidence="13">
    <location>
        <begin position="1"/>
        <end position="184"/>
    </location>
</feature>
<evidence type="ECO:0000313" key="15">
    <source>
        <dbReference type="Proteomes" id="UP000664169"/>
    </source>
</evidence>
<evidence type="ECO:0000313" key="14">
    <source>
        <dbReference type="EMBL" id="CAF9931559.1"/>
    </source>
</evidence>
<organism evidence="14 15">
    <name type="scientific">Gomphillus americanus</name>
    <dbReference type="NCBI Taxonomy" id="1940652"/>
    <lineage>
        <taxon>Eukaryota</taxon>
        <taxon>Fungi</taxon>
        <taxon>Dikarya</taxon>
        <taxon>Ascomycota</taxon>
        <taxon>Pezizomycotina</taxon>
        <taxon>Lecanoromycetes</taxon>
        <taxon>OSLEUM clade</taxon>
        <taxon>Ostropomycetidae</taxon>
        <taxon>Ostropales</taxon>
        <taxon>Graphidaceae</taxon>
        <taxon>Gomphilloideae</taxon>
        <taxon>Gomphillus</taxon>
    </lineage>
</organism>
<dbReference type="InterPro" id="IPR008145">
    <property type="entry name" value="GK/Ca_channel_bsu"/>
</dbReference>
<dbReference type="Gene3D" id="3.30.63.10">
    <property type="entry name" value="Guanylate Kinase phosphate binding domain"/>
    <property type="match status" value="1"/>
</dbReference>
<dbReference type="PROSITE" id="PS00856">
    <property type="entry name" value="GUANYLATE_KINASE_1"/>
    <property type="match status" value="1"/>
</dbReference>
<evidence type="ECO:0000256" key="9">
    <source>
        <dbReference type="ARBA" id="ARBA00022777"/>
    </source>
</evidence>
<evidence type="ECO:0000256" key="2">
    <source>
        <dbReference type="ARBA" id="ARBA00004496"/>
    </source>
</evidence>
<keyword evidence="10" id="KW-0067">ATP-binding</keyword>
<evidence type="ECO:0000256" key="7">
    <source>
        <dbReference type="ARBA" id="ARBA00022679"/>
    </source>
</evidence>
<reference evidence="14" key="1">
    <citation type="submission" date="2021-03" db="EMBL/GenBank/DDBJ databases">
        <authorList>
            <person name="Tagirdzhanova G."/>
        </authorList>
    </citation>
    <scope>NUCLEOTIDE SEQUENCE</scope>
</reference>
<evidence type="ECO:0000256" key="4">
    <source>
        <dbReference type="ARBA" id="ARBA00012961"/>
    </source>
</evidence>
<gene>
    <name evidence="14" type="ORF">GOMPHAMPRED_005940</name>
</gene>